<comment type="cofactor">
    <cofactor evidence="12">
        <name>Mg(2+)</name>
        <dbReference type="ChEBI" id="CHEBI:18420"/>
    </cofactor>
    <text evidence="12">Binds 2 magnesium ions per subunit.</text>
</comment>
<evidence type="ECO:0000256" key="12">
    <source>
        <dbReference type="PIRSR" id="PIRSR605502-1"/>
    </source>
</evidence>
<dbReference type="GO" id="GO:0046872">
    <property type="term" value="F:metal ion binding"/>
    <property type="evidence" value="ECO:0007669"/>
    <property type="project" value="UniProtKB-KW"/>
</dbReference>
<feature type="binding site" evidence="12">
    <location>
        <position position="256"/>
    </location>
    <ligand>
        <name>Mg(2+)</name>
        <dbReference type="ChEBI" id="CHEBI:18420"/>
        <label>1</label>
    </ligand>
</feature>
<dbReference type="EMBL" id="PYWC01000013">
    <property type="protein sequence ID" value="PWW78677.1"/>
    <property type="molecule type" value="Genomic_DNA"/>
</dbReference>
<reference evidence="13 14" key="1">
    <citation type="submission" date="2018-03" db="EMBL/GenBank/DDBJ databases">
        <title>Genomes of Pezizomycetes fungi and the evolution of truffles.</title>
        <authorList>
            <person name="Murat C."/>
            <person name="Payen T."/>
            <person name="Noel B."/>
            <person name="Kuo A."/>
            <person name="Martin F.M."/>
        </authorList>
    </citation>
    <scope>NUCLEOTIDE SEQUENCE [LARGE SCALE GENOMIC DNA]</scope>
    <source>
        <strain evidence="13">091103-1</strain>
    </source>
</reference>
<evidence type="ECO:0000313" key="13">
    <source>
        <dbReference type="EMBL" id="PWW78677.1"/>
    </source>
</evidence>
<keyword evidence="12" id="KW-0460">Magnesium</keyword>
<evidence type="ECO:0000256" key="5">
    <source>
        <dbReference type="ARBA" id="ARBA00042398"/>
    </source>
</evidence>
<dbReference type="InterPro" id="IPR050792">
    <property type="entry name" value="ADP-ribosylglycohydrolase"/>
</dbReference>
<keyword evidence="14" id="KW-1185">Reference proteome</keyword>
<feature type="binding site" evidence="12">
    <location>
        <position position="37"/>
    </location>
    <ligand>
        <name>Mg(2+)</name>
        <dbReference type="ChEBI" id="CHEBI:18420"/>
        <label>1</label>
    </ligand>
</feature>
<evidence type="ECO:0000256" key="2">
    <source>
        <dbReference type="ARBA" id="ARBA00012255"/>
    </source>
</evidence>
<evidence type="ECO:0000256" key="1">
    <source>
        <dbReference type="ARBA" id="ARBA00010702"/>
    </source>
</evidence>
<dbReference type="InterPro" id="IPR005502">
    <property type="entry name" value="Ribosyl_crysJ1"/>
</dbReference>
<dbReference type="Proteomes" id="UP000246991">
    <property type="component" value="Unassembled WGS sequence"/>
</dbReference>
<sequence>MCDALGAPAEFHARGTFAHIDTLQPNRSLNLEVGAWTDDTSMALCLAKSLTRTTPPSFSLEEQAGRYVSWFRTGYLSAVGYCFDIGVATRSALCIWERQPEEALGVVARDFAVESKCGNGSLMRVLPISLTYFRDESVATRCARESSMPTHPHEMCQEACALYTLLVCRILQWTEARDWGKSKAHLLSIVREFPYVNDKLRDTLADGEFVNKPREEISSSGYVLHTLEAALWAFFTTATFEDGAVLVVNLGDDADTVAAVYGGLAGAWY</sequence>
<comment type="similarity">
    <text evidence="1">Belongs to the ADP-ribosylglycohydrolase family.</text>
</comment>
<dbReference type="Pfam" id="PF03747">
    <property type="entry name" value="ADP_ribosyl_GH"/>
    <property type="match status" value="1"/>
</dbReference>
<evidence type="ECO:0000256" key="4">
    <source>
        <dbReference type="ARBA" id="ARBA00041057"/>
    </source>
</evidence>
<keyword evidence="12" id="KW-0479">Metal-binding</keyword>
<dbReference type="STRING" id="42249.A0A317SYZ9"/>
<evidence type="ECO:0000313" key="14">
    <source>
        <dbReference type="Proteomes" id="UP000246991"/>
    </source>
</evidence>
<dbReference type="EC" id="3.2.1.143" evidence="2"/>
<proteinExistence type="inferred from homology"/>
<dbReference type="PANTHER" id="PTHR16222">
    <property type="entry name" value="ADP-RIBOSYLGLYCOHYDROLASE"/>
    <property type="match status" value="1"/>
</dbReference>
<evidence type="ECO:0000256" key="9">
    <source>
        <dbReference type="ARBA" id="ARBA00043187"/>
    </source>
</evidence>
<feature type="binding site" evidence="12">
    <location>
        <position position="255"/>
    </location>
    <ligand>
        <name>Mg(2+)</name>
        <dbReference type="ChEBI" id="CHEBI:18420"/>
        <label>1</label>
    </ligand>
</feature>
<dbReference type="OrthoDB" id="2021138at2759"/>
<feature type="non-terminal residue" evidence="13">
    <location>
        <position position="269"/>
    </location>
</feature>
<feature type="binding site" evidence="12">
    <location>
        <position position="39"/>
    </location>
    <ligand>
        <name>Mg(2+)</name>
        <dbReference type="ChEBI" id="CHEBI:18420"/>
        <label>1</label>
    </ligand>
</feature>
<organism evidence="13 14">
    <name type="scientific">Tuber magnatum</name>
    <name type="common">white Piedmont truffle</name>
    <dbReference type="NCBI Taxonomy" id="42249"/>
    <lineage>
        <taxon>Eukaryota</taxon>
        <taxon>Fungi</taxon>
        <taxon>Dikarya</taxon>
        <taxon>Ascomycota</taxon>
        <taxon>Pezizomycotina</taxon>
        <taxon>Pezizomycetes</taxon>
        <taxon>Pezizales</taxon>
        <taxon>Tuberaceae</taxon>
        <taxon>Tuber</taxon>
    </lineage>
</organism>
<dbReference type="PANTHER" id="PTHR16222:SF24">
    <property type="entry name" value="ADP-RIBOSYLHYDROLASE ARH3"/>
    <property type="match status" value="1"/>
</dbReference>
<comment type="caution">
    <text evidence="13">The sequence shown here is derived from an EMBL/GenBank/DDBJ whole genome shotgun (WGS) entry which is preliminary data.</text>
</comment>
<accession>A0A317SYZ9</accession>
<feature type="binding site" evidence="12">
    <location>
        <position position="253"/>
    </location>
    <ligand>
        <name>Mg(2+)</name>
        <dbReference type="ChEBI" id="CHEBI:18420"/>
        <label>1</label>
    </ligand>
</feature>
<dbReference type="SUPFAM" id="SSF101478">
    <property type="entry name" value="ADP-ribosylglycohydrolase"/>
    <property type="match status" value="1"/>
</dbReference>
<keyword evidence="3 13" id="KW-0378">Hydrolase</keyword>
<name>A0A317SYZ9_9PEZI</name>
<evidence type="ECO:0000256" key="7">
    <source>
        <dbReference type="ARBA" id="ARBA00042722"/>
    </source>
</evidence>
<evidence type="ECO:0000256" key="6">
    <source>
        <dbReference type="ARBA" id="ARBA00042471"/>
    </source>
</evidence>
<dbReference type="AlphaFoldDB" id="A0A317SYZ9"/>
<evidence type="ECO:0000256" key="3">
    <source>
        <dbReference type="ARBA" id="ARBA00022801"/>
    </source>
</evidence>
<evidence type="ECO:0000256" key="10">
    <source>
        <dbReference type="ARBA" id="ARBA00043193"/>
    </source>
</evidence>
<feature type="binding site" evidence="12">
    <location>
        <position position="38"/>
    </location>
    <ligand>
        <name>Mg(2+)</name>
        <dbReference type="ChEBI" id="CHEBI:18420"/>
        <label>1</label>
    </ligand>
</feature>
<gene>
    <name evidence="13" type="ORF">C7212DRAFT_290643</name>
</gene>
<evidence type="ECO:0000256" key="8">
    <source>
        <dbReference type="ARBA" id="ARBA00042850"/>
    </source>
</evidence>
<comment type="catalytic activity">
    <reaction evidence="11">
        <text>alpha-NAD(+) + H2O = ADP-D-ribose + nicotinamide + H(+)</text>
        <dbReference type="Rhea" id="RHEA:68792"/>
        <dbReference type="ChEBI" id="CHEBI:15377"/>
        <dbReference type="ChEBI" id="CHEBI:15378"/>
        <dbReference type="ChEBI" id="CHEBI:17154"/>
        <dbReference type="ChEBI" id="CHEBI:57967"/>
        <dbReference type="ChEBI" id="CHEBI:77017"/>
    </reaction>
</comment>
<dbReference type="Gene3D" id="1.10.4080.10">
    <property type="entry name" value="ADP-ribosylation/Crystallin J1"/>
    <property type="match status" value="1"/>
</dbReference>
<protein>
    <recommendedName>
        <fullName evidence="4">ADP-ribosylhydrolase ARH3</fullName>
        <ecNumber evidence="2">3.2.1.143</ecNumber>
    </recommendedName>
    <alternativeName>
        <fullName evidence="5">ADP-ribose glycohydrolase ARH3</fullName>
    </alternativeName>
    <alternativeName>
        <fullName evidence="6">ADP-ribosylhydrolase 3</fullName>
    </alternativeName>
    <alternativeName>
        <fullName evidence="9">O-acetyl-ADP-ribose deacetylase ARH3</fullName>
    </alternativeName>
    <alternativeName>
        <fullName evidence="10">Poly(ADP-ribose) glycohydrolase ARH3</fullName>
    </alternativeName>
    <alternativeName>
        <fullName evidence="8">[Protein ADP-ribosylarginine] hydrolase-like protein 2</fullName>
    </alternativeName>
    <alternativeName>
        <fullName evidence="7">[Protein ADP-ribosylserine] hydrolase</fullName>
    </alternativeName>
</protein>
<evidence type="ECO:0000256" key="11">
    <source>
        <dbReference type="ARBA" id="ARBA00049015"/>
    </source>
</evidence>
<dbReference type="InterPro" id="IPR036705">
    <property type="entry name" value="Ribosyl_crysJ1_sf"/>
</dbReference>
<dbReference type="GO" id="GO:0004649">
    <property type="term" value="F:poly(ADP-ribose) glycohydrolase activity"/>
    <property type="evidence" value="ECO:0007669"/>
    <property type="project" value="UniProtKB-EC"/>
</dbReference>